<reference evidence="14 15" key="1">
    <citation type="journal article" date="2015" name="Nature">
        <title>rRNA introns, odd ribosomes, and small enigmatic genomes across a large radiation of phyla.</title>
        <authorList>
            <person name="Brown C.T."/>
            <person name="Hug L.A."/>
            <person name="Thomas B.C."/>
            <person name="Sharon I."/>
            <person name="Castelle C.J."/>
            <person name="Singh A."/>
            <person name="Wilkins M.J."/>
            <person name="Williams K.H."/>
            <person name="Banfield J.F."/>
        </authorList>
    </citation>
    <scope>NUCLEOTIDE SEQUENCE [LARGE SCALE GENOMIC DNA]</scope>
</reference>
<dbReference type="PANTHER" id="PTHR11451">
    <property type="entry name" value="THREONINE-TRNA LIGASE"/>
    <property type="match status" value="1"/>
</dbReference>
<dbReference type="Pfam" id="PF00587">
    <property type="entry name" value="tRNA-synt_2b"/>
    <property type="match status" value="1"/>
</dbReference>
<dbReference type="InterPro" id="IPR047246">
    <property type="entry name" value="ThrRS_anticodon"/>
</dbReference>
<protein>
    <recommendedName>
        <fullName evidence="12">Threonine--tRNA ligase</fullName>
        <ecNumber evidence="12">6.1.1.3</ecNumber>
    </recommendedName>
    <alternativeName>
        <fullName evidence="12">Threonyl-tRNA synthetase</fullName>
        <shortName evidence="12">ThrRS</shortName>
    </alternativeName>
</protein>
<dbReference type="AlphaFoldDB" id="A0A0G1X8A8"/>
<accession>A0A0G1X8A8</accession>
<dbReference type="InterPro" id="IPR033728">
    <property type="entry name" value="ThrRS_core"/>
</dbReference>
<dbReference type="Pfam" id="PF03129">
    <property type="entry name" value="HGTP_anticodon"/>
    <property type="match status" value="1"/>
</dbReference>
<keyword evidence="8 12" id="KW-0694">RNA-binding</keyword>
<evidence type="ECO:0000256" key="1">
    <source>
        <dbReference type="ARBA" id="ARBA00008226"/>
    </source>
</evidence>
<organism evidence="14 15">
    <name type="scientific">Candidatus Kaiserbacteria bacterium GW2011_GWB1_52_6</name>
    <dbReference type="NCBI Taxonomy" id="1618674"/>
    <lineage>
        <taxon>Bacteria</taxon>
        <taxon>Candidatus Kaiseribacteriota</taxon>
    </lineage>
</organism>
<dbReference type="Gene3D" id="3.30.930.10">
    <property type="entry name" value="Bira Bifunctional Protein, Domain 2"/>
    <property type="match status" value="1"/>
</dbReference>
<keyword evidence="3 12" id="KW-0436">Ligase</keyword>
<dbReference type="InterPro" id="IPR012947">
    <property type="entry name" value="tRNA_SAD"/>
</dbReference>
<evidence type="ECO:0000313" key="15">
    <source>
        <dbReference type="Proteomes" id="UP000034185"/>
    </source>
</evidence>
<comment type="cofactor">
    <cofactor evidence="12">
        <name>Zn(2+)</name>
        <dbReference type="ChEBI" id="CHEBI:29105"/>
    </cofactor>
    <text evidence="12">Binds 1 zinc ion per subunit.</text>
</comment>
<evidence type="ECO:0000259" key="13">
    <source>
        <dbReference type="PROSITE" id="PS50862"/>
    </source>
</evidence>
<keyword evidence="7 12" id="KW-0067">ATP-binding</keyword>
<evidence type="ECO:0000256" key="11">
    <source>
        <dbReference type="ARBA" id="ARBA00049515"/>
    </source>
</evidence>
<proteinExistence type="inferred from homology"/>
<evidence type="ECO:0000313" key="14">
    <source>
        <dbReference type="EMBL" id="KKW27443.1"/>
    </source>
</evidence>
<gene>
    <name evidence="12" type="primary">thrS</name>
    <name evidence="14" type="ORF">UY70_C0014G0008</name>
</gene>
<comment type="similarity">
    <text evidence="1 12">Belongs to the class-II aminoacyl-tRNA synthetase family.</text>
</comment>
<dbReference type="PRINTS" id="PR01047">
    <property type="entry name" value="TRNASYNTHTHR"/>
</dbReference>
<dbReference type="EC" id="6.1.1.3" evidence="12"/>
<dbReference type="SMART" id="SM00863">
    <property type="entry name" value="tRNA_SAD"/>
    <property type="match status" value="1"/>
</dbReference>
<evidence type="ECO:0000256" key="9">
    <source>
        <dbReference type="ARBA" id="ARBA00022917"/>
    </source>
</evidence>
<comment type="caution">
    <text evidence="12">Lacks conserved residue(s) required for the propagation of feature annotation.</text>
</comment>
<dbReference type="GO" id="GO:0046872">
    <property type="term" value="F:metal ion binding"/>
    <property type="evidence" value="ECO:0007669"/>
    <property type="project" value="UniProtKB-KW"/>
</dbReference>
<feature type="binding site" evidence="12">
    <location>
        <position position="324"/>
    </location>
    <ligand>
        <name>Zn(2+)</name>
        <dbReference type="ChEBI" id="CHEBI:29105"/>
        <note>catalytic</note>
    </ligand>
</feature>
<feature type="domain" description="Aminoacyl-transfer RNA synthetases class-II family profile" evidence="13">
    <location>
        <begin position="180"/>
        <end position="476"/>
    </location>
</feature>
<feature type="binding site" evidence="12">
    <location>
        <position position="453"/>
    </location>
    <ligand>
        <name>Zn(2+)</name>
        <dbReference type="ChEBI" id="CHEBI:29105"/>
        <note>catalytic</note>
    </ligand>
</feature>
<dbReference type="PANTHER" id="PTHR11451:SF44">
    <property type="entry name" value="THREONINE--TRNA LIGASE, CHLOROPLASTIC_MITOCHONDRIAL 2"/>
    <property type="match status" value="1"/>
</dbReference>
<dbReference type="InterPro" id="IPR036621">
    <property type="entry name" value="Anticodon-bd_dom_sf"/>
</dbReference>
<dbReference type="InterPro" id="IPR002320">
    <property type="entry name" value="Thr-tRNA-ligase_IIa"/>
</dbReference>
<dbReference type="GO" id="GO:0004829">
    <property type="term" value="F:threonine-tRNA ligase activity"/>
    <property type="evidence" value="ECO:0007669"/>
    <property type="project" value="UniProtKB-UniRule"/>
</dbReference>
<evidence type="ECO:0000256" key="7">
    <source>
        <dbReference type="ARBA" id="ARBA00022840"/>
    </source>
</evidence>
<dbReference type="Proteomes" id="UP000034185">
    <property type="component" value="Unassembled WGS sequence"/>
</dbReference>
<keyword evidence="9 12" id="KW-0648">Protein biosynthesis</keyword>
<name>A0A0G1X8A8_9BACT</name>
<comment type="subcellular location">
    <subcellularLocation>
        <location evidence="12">Cytoplasm</location>
    </subcellularLocation>
</comment>
<keyword evidence="2 12" id="KW-0820">tRNA-binding</keyword>
<dbReference type="CDD" id="cd00771">
    <property type="entry name" value="ThrRS_core"/>
    <property type="match status" value="1"/>
</dbReference>
<evidence type="ECO:0000256" key="3">
    <source>
        <dbReference type="ARBA" id="ARBA00022598"/>
    </source>
</evidence>
<dbReference type="HAMAP" id="MF_00184">
    <property type="entry name" value="Thr_tRNA_synth"/>
    <property type="match status" value="1"/>
</dbReference>
<dbReference type="InterPro" id="IPR018163">
    <property type="entry name" value="Thr/Ala-tRNA-synth_IIc_edit"/>
</dbReference>
<dbReference type="InterPro" id="IPR004154">
    <property type="entry name" value="Anticodon-bd"/>
</dbReference>
<dbReference type="NCBIfam" id="TIGR00418">
    <property type="entry name" value="thrS"/>
    <property type="match status" value="1"/>
</dbReference>
<feature type="binding site" evidence="12">
    <location>
        <position position="273"/>
    </location>
    <ligand>
        <name>Zn(2+)</name>
        <dbReference type="ChEBI" id="CHEBI:29105"/>
        <note>catalytic</note>
    </ligand>
</feature>
<evidence type="ECO:0000256" key="4">
    <source>
        <dbReference type="ARBA" id="ARBA00022723"/>
    </source>
</evidence>
<dbReference type="PROSITE" id="PS50862">
    <property type="entry name" value="AA_TRNA_LIGASE_II"/>
    <property type="match status" value="1"/>
</dbReference>
<dbReference type="InterPro" id="IPR002314">
    <property type="entry name" value="aa-tRNA-synt_IIb"/>
</dbReference>
<keyword evidence="6 12" id="KW-0862">Zinc</keyword>
<dbReference type="InterPro" id="IPR045864">
    <property type="entry name" value="aa-tRNA-synth_II/BPL/LPL"/>
</dbReference>
<evidence type="ECO:0000256" key="6">
    <source>
        <dbReference type="ARBA" id="ARBA00022833"/>
    </source>
</evidence>
<keyword evidence="5 12" id="KW-0547">Nucleotide-binding</keyword>
<dbReference type="SUPFAM" id="SSF55681">
    <property type="entry name" value="Class II aaRS and biotin synthetases"/>
    <property type="match status" value="1"/>
</dbReference>
<dbReference type="InterPro" id="IPR006195">
    <property type="entry name" value="aa-tRNA-synth_II"/>
</dbReference>
<comment type="caution">
    <text evidence="14">The sequence shown here is derived from an EMBL/GenBank/DDBJ whole genome shotgun (WGS) entry which is preliminary data.</text>
</comment>
<dbReference type="Gene3D" id="3.30.980.10">
    <property type="entry name" value="Threonyl-trna Synthetase, Chain A, domain 2"/>
    <property type="match status" value="1"/>
</dbReference>
<dbReference type="Gene3D" id="3.30.54.20">
    <property type="match status" value="1"/>
</dbReference>
<evidence type="ECO:0000256" key="10">
    <source>
        <dbReference type="ARBA" id="ARBA00023146"/>
    </source>
</evidence>
<keyword evidence="4 12" id="KW-0479">Metal-binding</keyword>
<dbReference type="CDD" id="cd00860">
    <property type="entry name" value="ThrRS_anticodon"/>
    <property type="match status" value="1"/>
</dbReference>
<comment type="subunit">
    <text evidence="12">Homodimer.</text>
</comment>
<comment type="catalytic activity">
    <reaction evidence="11 12">
        <text>tRNA(Thr) + L-threonine + ATP = L-threonyl-tRNA(Thr) + AMP + diphosphate + H(+)</text>
        <dbReference type="Rhea" id="RHEA:24624"/>
        <dbReference type="Rhea" id="RHEA-COMP:9670"/>
        <dbReference type="Rhea" id="RHEA-COMP:9704"/>
        <dbReference type="ChEBI" id="CHEBI:15378"/>
        <dbReference type="ChEBI" id="CHEBI:30616"/>
        <dbReference type="ChEBI" id="CHEBI:33019"/>
        <dbReference type="ChEBI" id="CHEBI:57926"/>
        <dbReference type="ChEBI" id="CHEBI:78442"/>
        <dbReference type="ChEBI" id="CHEBI:78534"/>
        <dbReference type="ChEBI" id="CHEBI:456215"/>
        <dbReference type="EC" id="6.1.1.3"/>
    </reaction>
</comment>
<evidence type="ECO:0000256" key="12">
    <source>
        <dbReference type="HAMAP-Rule" id="MF_00184"/>
    </source>
</evidence>
<dbReference type="FunFam" id="3.30.930.10:FF:000002">
    <property type="entry name" value="Threonine--tRNA ligase"/>
    <property type="match status" value="1"/>
</dbReference>
<dbReference type="FunFam" id="3.40.50.800:FF:000001">
    <property type="entry name" value="Threonine--tRNA ligase"/>
    <property type="match status" value="1"/>
</dbReference>
<dbReference type="PATRIC" id="fig|1618674.3.peg.414"/>
<evidence type="ECO:0000256" key="2">
    <source>
        <dbReference type="ARBA" id="ARBA00022555"/>
    </source>
</evidence>
<dbReference type="Gene3D" id="3.40.50.800">
    <property type="entry name" value="Anticodon-binding domain"/>
    <property type="match status" value="1"/>
</dbReference>
<keyword evidence="12" id="KW-0963">Cytoplasm</keyword>
<dbReference type="GO" id="GO:0000049">
    <property type="term" value="F:tRNA binding"/>
    <property type="evidence" value="ECO:0007669"/>
    <property type="project" value="UniProtKB-KW"/>
</dbReference>
<dbReference type="EMBL" id="LCRA01000014">
    <property type="protein sequence ID" value="KKW27443.1"/>
    <property type="molecule type" value="Genomic_DNA"/>
</dbReference>
<keyword evidence="10 12" id="KW-0030">Aminoacyl-tRNA synthetase</keyword>
<sequence length="576" mass="66301">MAEIDQIRHTLSHLTVAAVRELWPGSQNAIGPAIDNGFYQDFEIAGTITDADLPKIEAKMREFLPKWTGFEKKEVSKEEALKEFAWNKYKCELIEEFADQDKKITFHNAPGLVDLCKGGHTENPAKEIAPDSFKLDRVAGAYWRGDEKNIMLTRIYGLAFGTKAELDAYLTQREEAAKRDHRKLGKEMDLFITSELVGQGLPLWTPRGTIFRNTLDAYVWELRSKHGYQQVTIPHITKKDLYEKSGHWAKFANELFRIETREGKEYALKPMNCPHHTQIFARKPHSYREMPQRYAETTMVYRDEQSGELGGLTRVISITQDDSHVFCRVDQVRDEFFIVWDIIEKFYGTFGFKLRVRLSFHDPNEMQKYLGTPEIWKNAEEALRRVAEERKADYFEAPGEAAMYGPKLDFMATDSLGRQHQVATIQLDMNLPERFDLTCVNEKSEKERIVMIHCAIMGSIERFSAVLIEHLAGVFPVWLSPVQVRVLPISEKHSEYARGTLSELRTHGIRAEMDDTESLGKRIRNVKIEKIPYFLVIGEEEVNAQTATLESRTGKVGAFPVSDIISKLLEEIRNRD</sequence>
<dbReference type="SUPFAM" id="SSF55186">
    <property type="entry name" value="ThrRS/AlaRS common domain"/>
    <property type="match status" value="1"/>
</dbReference>
<evidence type="ECO:0000256" key="5">
    <source>
        <dbReference type="ARBA" id="ARBA00022741"/>
    </source>
</evidence>
<dbReference type="GO" id="GO:0005524">
    <property type="term" value="F:ATP binding"/>
    <property type="evidence" value="ECO:0007669"/>
    <property type="project" value="UniProtKB-UniRule"/>
</dbReference>
<dbReference type="SUPFAM" id="SSF52954">
    <property type="entry name" value="Class II aaRS ABD-related"/>
    <property type="match status" value="1"/>
</dbReference>
<dbReference type="GO" id="GO:0006435">
    <property type="term" value="P:threonyl-tRNA aminoacylation"/>
    <property type="evidence" value="ECO:0007669"/>
    <property type="project" value="UniProtKB-UniRule"/>
</dbReference>
<dbReference type="GO" id="GO:0005737">
    <property type="term" value="C:cytoplasm"/>
    <property type="evidence" value="ECO:0007669"/>
    <property type="project" value="UniProtKB-SubCell"/>
</dbReference>
<evidence type="ECO:0000256" key="8">
    <source>
        <dbReference type="ARBA" id="ARBA00022884"/>
    </source>
</evidence>